<name>A0A2S5T0S0_9BURK</name>
<dbReference type="EMBL" id="PSNY01000023">
    <property type="protein sequence ID" value="PPE68573.1"/>
    <property type="molecule type" value="Genomic_DNA"/>
</dbReference>
<evidence type="ECO:0000313" key="3">
    <source>
        <dbReference type="Proteomes" id="UP000239406"/>
    </source>
</evidence>
<gene>
    <name evidence="1" type="ORF">C1702_16220</name>
    <name evidence="2" type="ORF">EV676_103366</name>
</gene>
<evidence type="ECO:0000313" key="2">
    <source>
        <dbReference type="EMBL" id="TCP08333.1"/>
    </source>
</evidence>
<keyword evidence="3" id="KW-1185">Reference proteome</keyword>
<dbReference type="OrthoDB" id="8912324at2"/>
<dbReference type="RefSeq" id="WP_104358764.1">
    <property type="nucleotide sequence ID" value="NZ_CP064338.1"/>
</dbReference>
<comment type="caution">
    <text evidence="1">The sequence shown here is derived from an EMBL/GenBank/DDBJ whole genome shotgun (WGS) entry which is preliminary data.</text>
</comment>
<evidence type="ECO:0000313" key="4">
    <source>
        <dbReference type="Proteomes" id="UP000294772"/>
    </source>
</evidence>
<organism evidence="1 3">
    <name type="scientific">Caldimonas thermodepolymerans</name>
    <dbReference type="NCBI Taxonomy" id="215580"/>
    <lineage>
        <taxon>Bacteria</taxon>
        <taxon>Pseudomonadati</taxon>
        <taxon>Pseudomonadota</taxon>
        <taxon>Betaproteobacteria</taxon>
        <taxon>Burkholderiales</taxon>
        <taxon>Sphaerotilaceae</taxon>
        <taxon>Caldimonas</taxon>
    </lineage>
</organism>
<reference evidence="2 4" key="2">
    <citation type="submission" date="2019-03" db="EMBL/GenBank/DDBJ databases">
        <title>Genomic Encyclopedia of Type Strains, Phase IV (KMG-IV): sequencing the most valuable type-strain genomes for metagenomic binning, comparative biology and taxonomic classification.</title>
        <authorList>
            <person name="Goeker M."/>
        </authorList>
    </citation>
    <scope>NUCLEOTIDE SEQUENCE [LARGE SCALE GENOMIC DNA]</scope>
    <source>
        <strain evidence="2 4">DSM 15264</strain>
    </source>
</reference>
<dbReference type="AlphaFoldDB" id="A0A2S5T0S0"/>
<dbReference type="Proteomes" id="UP000294772">
    <property type="component" value="Unassembled WGS sequence"/>
</dbReference>
<dbReference type="EMBL" id="SLXF01000003">
    <property type="protein sequence ID" value="TCP08333.1"/>
    <property type="molecule type" value="Genomic_DNA"/>
</dbReference>
<accession>A0A2S5T0S0</accession>
<protein>
    <submittedName>
        <fullName evidence="2">Cysteine-rich CWC protein</fullName>
    </submittedName>
</protein>
<evidence type="ECO:0000313" key="1">
    <source>
        <dbReference type="EMBL" id="PPE68573.1"/>
    </source>
</evidence>
<proteinExistence type="predicted"/>
<reference evidence="1 3" key="1">
    <citation type="submission" date="2018-02" db="EMBL/GenBank/DDBJ databases">
        <title>Reclassifiation of [Polyangium] brachysporum DSM 7029 as Guopingzhaonella breviflexa gen. nov., sp. nov., a member of the family Comamonadaceae.</title>
        <authorList>
            <person name="Tang B."/>
        </authorList>
    </citation>
    <scope>NUCLEOTIDE SEQUENCE [LARGE SCALE GENOMIC DNA]</scope>
    <source>
        <strain evidence="1 3">DSM 15344</strain>
    </source>
</reference>
<dbReference type="InterPro" id="IPR032720">
    <property type="entry name" value="Cys_rich_CWC"/>
</dbReference>
<dbReference type="Pfam" id="PF14375">
    <property type="entry name" value="Cys_rich_CWC"/>
    <property type="match status" value="1"/>
</dbReference>
<sequence>MTTPPAPPDPAACPLCGRPNACSMAPAAGCGTSACGDGGPCWCTTLSFPPELLARVPPEARGRACICRHCVEAWSRTASSG</sequence>
<dbReference type="Proteomes" id="UP000239406">
    <property type="component" value="Unassembled WGS sequence"/>
</dbReference>